<reference evidence="3" key="1">
    <citation type="submission" date="2018-05" db="EMBL/GenBank/DDBJ databases">
        <authorList>
            <person name="Lanie J.A."/>
            <person name="Ng W.-L."/>
            <person name="Kazmierczak K.M."/>
            <person name="Andrzejewski T.M."/>
            <person name="Davidsen T.M."/>
            <person name="Wayne K.J."/>
            <person name="Tettelin H."/>
            <person name="Glass J.I."/>
            <person name="Rusch D."/>
            <person name="Podicherti R."/>
            <person name="Tsui H.-C.T."/>
            <person name="Winkler M.E."/>
        </authorList>
    </citation>
    <scope>NUCLEOTIDE SEQUENCE</scope>
</reference>
<gene>
    <name evidence="3" type="ORF">METZ01_LOCUS76951</name>
</gene>
<evidence type="ECO:0000256" key="1">
    <source>
        <dbReference type="ARBA" id="ARBA00048995"/>
    </source>
</evidence>
<dbReference type="PANTHER" id="PTHR30523:SF6">
    <property type="entry name" value="PHOSPHOENOLPYRUVATE CARBOXYLASE"/>
    <property type="match status" value="1"/>
</dbReference>
<evidence type="ECO:0008006" key="4">
    <source>
        <dbReference type="Google" id="ProtNLM"/>
    </source>
</evidence>
<evidence type="ECO:0000313" key="3">
    <source>
        <dbReference type="EMBL" id="SVA24097.1"/>
    </source>
</evidence>
<dbReference type="GO" id="GO:0015977">
    <property type="term" value="P:carbon fixation"/>
    <property type="evidence" value="ECO:0007669"/>
    <property type="project" value="InterPro"/>
</dbReference>
<organism evidence="3">
    <name type="scientific">marine metagenome</name>
    <dbReference type="NCBI Taxonomy" id="408172"/>
    <lineage>
        <taxon>unclassified sequences</taxon>
        <taxon>metagenomes</taxon>
        <taxon>ecological metagenomes</taxon>
    </lineage>
</organism>
<dbReference type="InterPro" id="IPR018129">
    <property type="entry name" value="PEP_COase_Lys_AS"/>
</dbReference>
<comment type="catalytic activity">
    <reaction evidence="1">
        <text>oxaloacetate + phosphate = phosphoenolpyruvate + hydrogencarbonate</text>
        <dbReference type="Rhea" id="RHEA:28370"/>
        <dbReference type="ChEBI" id="CHEBI:16452"/>
        <dbReference type="ChEBI" id="CHEBI:17544"/>
        <dbReference type="ChEBI" id="CHEBI:43474"/>
        <dbReference type="ChEBI" id="CHEBI:58702"/>
        <dbReference type="EC" id="4.1.1.31"/>
    </reaction>
</comment>
<dbReference type="InterPro" id="IPR015813">
    <property type="entry name" value="Pyrv/PenolPyrv_kinase-like_dom"/>
</dbReference>
<name>A0A381U9N8_9ZZZZ</name>
<dbReference type="InterPro" id="IPR021135">
    <property type="entry name" value="PEP_COase"/>
</dbReference>
<protein>
    <recommendedName>
        <fullName evidence="4">Phosphoenolpyruvate carboxylase</fullName>
    </recommendedName>
</protein>
<dbReference type="SUPFAM" id="SSF51621">
    <property type="entry name" value="Phosphoenolpyruvate/pyruvate domain"/>
    <property type="match status" value="1"/>
</dbReference>
<accession>A0A381U9N8</accession>
<dbReference type="AlphaFoldDB" id="A0A381U9N8"/>
<dbReference type="GO" id="GO:0005829">
    <property type="term" value="C:cytosol"/>
    <property type="evidence" value="ECO:0007669"/>
    <property type="project" value="TreeGrafter"/>
</dbReference>
<dbReference type="Pfam" id="PF00311">
    <property type="entry name" value="PEPcase"/>
    <property type="match status" value="1"/>
</dbReference>
<dbReference type="PRINTS" id="PR00150">
    <property type="entry name" value="PEPCARBXLASE"/>
</dbReference>
<feature type="region of interest" description="Disordered" evidence="2">
    <location>
        <begin position="1"/>
        <end position="22"/>
    </location>
</feature>
<sequence>MSDDPPETADPSANSAEDHTGADAALRTDIRRLGHQLGNSLVRQHGETLLETVEKVRRLARDLRKEGGREGSTAELTRLLADADADQAIQLVRAFTMYFHLANVAEQVHRIEDLNIGGTRADSHFDETVRRLVDSGIPPADIAALVNRVDFQPVFTAHPTEASRRSILNKLARISDLVEERTELWRTSADQRRIDRRIDELIEAMWQTDEIRHDRPDPFDEARFVLYYVNQAVRDAVPQLLDDMAAVLEDIGERLDPDRSPIRFGTWVGGDRDGNPNVS</sequence>
<dbReference type="EMBL" id="UINC01005874">
    <property type="protein sequence ID" value="SVA24097.1"/>
    <property type="molecule type" value="Genomic_DNA"/>
</dbReference>
<proteinExistence type="predicted"/>
<feature type="non-terminal residue" evidence="3">
    <location>
        <position position="279"/>
    </location>
</feature>
<dbReference type="PROSITE" id="PS00781">
    <property type="entry name" value="PEPCASE_1"/>
    <property type="match status" value="1"/>
</dbReference>
<dbReference type="GO" id="GO:0006099">
    <property type="term" value="P:tricarboxylic acid cycle"/>
    <property type="evidence" value="ECO:0007669"/>
    <property type="project" value="InterPro"/>
</dbReference>
<evidence type="ECO:0000256" key="2">
    <source>
        <dbReference type="SAM" id="MobiDB-lite"/>
    </source>
</evidence>
<dbReference type="GO" id="GO:0008964">
    <property type="term" value="F:phosphoenolpyruvate carboxylase activity"/>
    <property type="evidence" value="ECO:0007669"/>
    <property type="project" value="UniProtKB-EC"/>
</dbReference>
<dbReference type="PANTHER" id="PTHR30523">
    <property type="entry name" value="PHOSPHOENOLPYRUVATE CARBOXYLASE"/>
    <property type="match status" value="1"/>
</dbReference>